<dbReference type="RefSeq" id="WP_186774690.1">
    <property type="nucleotide sequence ID" value="NZ_SJPK01000001.1"/>
</dbReference>
<dbReference type="PROSITE" id="PS50045">
    <property type="entry name" value="SIGMA54_INTERACT_4"/>
    <property type="match status" value="1"/>
</dbReference>
<gene>
    <name evidence="8" type="primary">zraR_1</name>
    <name evidence="8" type="ORF">CA85_04270</name>
</gene>
<dbReference type="InterPro" id="IPR002078">
    <property type="entry name" value="Sigma_54_int"/>
</dbReference>
<dbReference type="CDD" id="cd00060">
    <property type="entry name" value="FHA"/>
    <property type="match status" value="1"/>
</dbReference>
<dbReference type="PROSITE" id="PS00675">
    <property type="entry name" value="SIGMA54_INTERACT_1"/>
    <property type="match status" value="1"/>
</dbReference>
<keyword evidence="9" id="KW-1185">Reference proteome</keyword>
<evidence type="ECO:0000256" key="2">
    <source>
        <dbReference type="ARBA" id="ARBA00022840"/>
    </source>
</evidence>
<dbReference type="CDD" id="cd00009">
    <property type="entry name" value="AAA"/>
    <property type="match status" value="1"/>
</dbReference>
<dbReference type="PROSITE" id="PS00676">
    <property type="entry name" value="SIGMA54_INTERACT_2"/>
    <property type="match status" value="1"/>
</dbReference>
<evidence type="ECO:0000313" key="9">
    <source>
        <dbReference type="Proteomes" id="UP000318053"/>
    </source>
</evidence>
<sequence length="711" mass="77498">MDAYLVLHHGARWTDVYRLANSGDVILGRSSQNQIVLRSGRASRQHARVFHQDRGWFVEDLASRNGVFINDSRVNSQHPSKLTEGDRLQVAGFEMRFTHDLARWAGPASTAVSPDGGDADFEEGATEDAMQLGDDFSPDPESQWLDIVSQSPAQSLQPTQSDARRAVRPVHTIAAQTPPADGSDAASHSLLQMAFAMGRLECPAGDWEAAATLLLETLAETLASQLPMAEIGLYLFAADQDLPLPRHVHQRAGHRYRRPPENLVRQIRAPGAAALLARNVLGDRHLATADTRGEIDVESLVLAPLQVPIEGEDAAEGPPRPARGLVHATTGSGDASLAERDLALIVTACEIFCQACQSLHQRHQLEQTLHQSQQTISRLRKQLAGRVEILGRSKAIADVQVQIAQVARTHAAVLLRGESGSGKELVASAIHVASERADGPLVCLNCAALSKDLLESELFGHEKGAFTGATDSKKGKFEAASGGTLMLDEIGEMGLDLQAKLLRVLEGHPFERVGGQSPVRVDVRVIAATHRDLQEMVRKGEFRQDLFYRLHVIEIVVPPLRQRGRDIVLLAEHFVASFVQSMGRMPMSLSRPAKQKLLDYSWPGNVRELRNVIERAVVMAPLDSRGPHEIDTADLLLTPAQEGGRLTPPPVESPATVQPPAISLAELERQHIEQTLQSTGGNKSKAAGILKIERSTLDRKLKRYAEHSGKS</sequence>
<dbReference type="AlphaFoldDB" id="A0A5C5YJV8"/>
<dbReference type="Pfam" id="PF25601">
    <property type="entry name" value="AAA_lid_14"/>
    <property type="match status" value="1"/>
</dbReference>
<dbReference type="InterPro" id="IPR008984">
    <property type="entry name" value="SMAD_FHA_dom_sf"/>
</dbReference>
<dbReference type="PANTHER" id="PTHR32071:SF57">
    <property type="entry name" value="C4-DICARBOXYLATE TRANSPORT TRANSCRIPTIONAL REGULATORY PROTEIN DCTD"/>
    <property type="match status" value="1"/>
</dbReference>
<dbReference type="EMBL" id="SJPK01000001">
    <property type="protein sequence ID" value="TWT75138.1"/>
    <property type="molecule type" value="Genomic_DNA"/>
</dbReference>
<dbReference type="GO" id="GO:0043565">
    <property type="term" value="F:sequence-specific DNA binding"/>
    <property type="evidence" value="ECO:0007669"/>
    <property type="project" value="InterPro"/>
</dbReference>
<dbReference type="Pfam" id="PF00498">
    <property type="entry name" value="FHA"/>
    <property type="match status" value="1"/>
</dbReference>
<dbReference type="InterPro" id="IPR025662">
    <property type="entry name" value="Sigma_54_int_dom_ATP-bd_1"/>
</dbReference>
<reference evidence="8 9" key="1">
    <citation type="submission" date="2019-02" db="EMBL/GenBank/DDBJ databases">
        <title>Deep-cultivation of Planctomycetes and their phenomic and genomic characterization uncovers novel biology.</title>
        <authorList>
            <person name="Wiegand S."/>
            <person name="Jogler M."/>
            <person name="Boedeker C."/>
            <person name="Pinto D."/>
            <person name="Vollmers J."/>
            <person name="Rivas-Marin E."/>
            <person name="Kohn T."/>
            <person name="Peeters S.H."/>
            <person name="Heuer A."/>
            <person name="Rast P."/>
            <person name="Oberbeckmann S."/>
            <person name="Bunk B."/>
            <person name="Jeske O."/>
            <person name="Meyerdierks A."/>
            <person name="Storesund J.E."/>
            <person name="Kallscheuer N."/>
            <person name="Luecker S."/>
            <person name="Lage O.M."/>
            <person name="Pohl T."/>
            <person name="Merkel B.J."/>
            <person name="Hornburger P."/>
            <person name="Mueller R.-W."/>
            <person name="Bruemmer F."/>
            <person name="Labrenz M."/>
            <person name="Spormann A.M."/>
            <person name="Op Den Camp H."/>
            <person name="Overmann J."/>
            <person name="Amann R."/>
            <person name="Jetten M.S.M."/>
            <person name="Mascher T."/>
            <person name="Medema M.H."/>
            <person name="Devos D.P."/>
            <person name="Kaster A.-K."/>
            <person name="Ovreas L."/>
            <person name="Rohde M."/>
            <person name="Galperin M.Y."/>
            <person name="Jogler C."/>
        </authorList>
    </citation>
    <scope>NUCLEOTIDE SEQUENCE [LARGE SCALE GENOMIC DNA]</scope>
    <source>
        <strain evidence="8 9">CA85</strain>
    </source>
</reference>
<dbReference type="InterPro" id="IPR027417">
    <property type="entry name" value="P-loop_NTPase"/>
</dbReference>
<dbReference type="InterPro" id="IPR003593">
    <property type="entry name" value="AAA+_ATPase"/>
</dbReference>
<dbReference type="PANTHER" id="PTHR32071">
    <property type="entry name" value="TRANSCRIPTIONAL REGULATORY PROTEIN"/>
    <property type="match status" value="1"/>
</dbReference>
<dbReference type="InterPro" id="IPR002197">
    <property type="entry name" value="HTH_Fis"/>
</dbReference>
<proteinExistence type="predicted"/>
<dbReference type="SUPFAM" id="SSF52540">
    <property type="entry name" value="P-loop containing nucleoside triphosphate hydrolases"/>
    <property type="match status" value="1"/>
</dbReference>
<evidence type="ECO:0000259" key="6">
    <source>
        <dbReference type="PROSITE" id="PS50006"/>
    </source>
</evidence>
<dbReference type="Pfam" id="PF02954">
    <property type="entry name" value="HTH_8"/>
    <property type="match status" value="1"/>
</dbReference>
<dbReference type="SMART" id="SM00382">
    <property type="entry name" value="AAA"/>
    <property type="match status" value="1"/>
</dbReference>
<evidence type="ECO:0000256" key="1">
    <source>
        <dbReference type="ARBA" id="ARBA00022741"/>
    </source>
</evidence>
<evidence type="ECO:0000256" key="5">
    <source>
        <dbReference type="ARBA" id="ARBA00023163"/>
    </source>
</evidence>
<feature type="domain" description="Sigma-54 factor interaction" evidence="7">
    <location>
        <begin position="389"/>
        <end position="618"/>
    </location>
</feature>
<dbReference type="InterPro" id="IPR000253">
    <property type="entry name" value="FHA_dom"/>
</dbReference>
<keyword evidence="1" id="KW-0547">Nucleotide-binding</keyword>
<dbReference type="Gene3D" id="1.10.8.60">
    <property type="match status" value="1"/>
</dbReference>
<evidence type="ECO:0000256" key="3">
    <source>
        <dbReference type="ARBA" id="ARBA00023015"/>
    </source>
</evidence>
<evidence type="ECO:0000313" key="8">
    <source>
        <dbReference type="EMBL" id="TWT75138.1"/>
    </source>
</evidence>
<keyword evidence="5" id="KW-0804">Transcription</keyword>
<evidence type="ECO:0000259" key="7">
    <source>
        <dbReference type="PROSITE" id="PS50045"/>
    </source>
</evidence>
<organism evidence="8 9">
    <name type="scientific">Allorhodopirellula solitaria</name>
    <dbReference type="NCBI Taxonomy" id="2527987"/>
    <lineage>
        <taxon>Bacteria</taxon>
        <taxon>Pseudomonadati</taxon>
        <taxon>Planctomycetota</taxon>
        <taxon>Planctomycetia</taxon>
        <taxon>Pirellulales</taxon>
        <taxon>Pirellulaceae</taxon>
        <taxon>Allorhodopirellula</taxon>
    </lineage>
</organism>
<dbReference type="InterPro" id="IPR058031">
    <property type="entry name" value="AAA_lid_NorR"/>
</dbReference>
<keyword evidence="4" id="KW-0238">DNA-binding</keyword>
<dbReference type="PROSITE" id="PS50006">
    <property type="entry name" value="FHA_DOMAIN"/>
    <property type="match status" value="1"/>
</dbReference>
<dbReference type="Pfam" id="PF00158">
    <property type="entry name" value="Sigma54_activat"/>
    <property type="match status" value="1"/>
</dbReference>
<dbReference type="PROSITE" id="PS00688">
    <property type="entry name" value="SIGMA54_INTERACT_3"/>
    <property type="match status" value="1"/>
</dbReference>
<dbReference type="SUPFAM" id="SSF46689">
    <property type="entry name" value="Homeodomain-like"/>
    <property type="match status" value="1"/>
</dbReference>
<keyword evidence="3" id="KW-0805">Transcription regulation</keyword>
<dbReference type="Proteomes" id="UP000318053">
    <property type="component" value="Unassembled WGS sequence"/>
</dbReference>
<dbReference type="Gene3D" id="1.10.10.60">
    <property type="entry name" value="Homeodomain-like"/>
    <property type="match status" value="1"/>
</dbReference>
<dbReference type="Gene3D" id="2.60.200.20">
    <property type="match status" value="1"/>
</dbReference>
<dbReference type="GO" id="GO:0006355">
    <property type="term" value="P:regulation of DNA-templated transcription"/>
    <property type="evidence" value="ECO:0007669"/>
    <property type="project" value="InterPro"/>
</dbReference>
<keyword evidence="2" id="KW-0067">ATP-binding</keyword>
<accession>A0A5C5YJV8</accession>
<comment type="caution">
    <text evidence="8">The sequence shown here is derived from an EMBL/GenBank/DDBJ whole genome shotgun (WGS) entry which is preliminary data.</text>
</comment>
<dbReference type="SUPFAM" id="SSF49879">
    <property type="entry name" value="SMAD/FHA domain"/>
    <property type="match status" value="1"/>
</dbReference>
<dbReference type="Gene3D" id="3.40.50.300">
    <property type="entry name" value="P-loop containing nucleotide triphosphate hydrolases"/>
    <property type="match status" value="1"/>
</dbReference>
<dbReference type="FunFam" id="3.40.50.300:FF:000006">
    <property type="entry name" value="DNA-binding transcriptional regulator NtrC"/>
    <property type="match status" value="1"/>
</dbReference>
<dbReference type="InterPro" id="IPR025943">
    <property type="entry name" value="Sigma_54_int_dom_ATP-bd_2"/>
</dbReference>
<name>A0A5C5YJV8_9BACT</name>
<dbReference type="InterPro" id="IPR025944">
    <property type="entry name" value="Sigma_54_int_dom_CS"/>
</dbReference>
<dbReference type="InterPro" id="IPR009057">
    <property type="entry name" value="Homeodomain-like_sf"/>
</dbReference>
<dbReference type="SMART" id="SM00240">
    <property type="entry name" value="FHA"/>
    <property type="match status" value="1"/>
</dbReference>
<feature type="domain" description="FHA" evidence="6">
    <location>
        <begin position="25"/>
        <end position="74"/>
    </location>
</feature>
<dbReference type="PRINTS" id="PR01590">
    <property type="entry name" value="HTHFIS"/>
</dbReference>
<protein>
    <submittedName>
        <fullName evidence="8">Transcriptional regulatory protein ZraR</fullName>
    </submittedName>
</protein>
<dbReference type="GO" id="GO:0005524">
    <property type="term" value="F:ATP binding"/>
    <property type="evidence" value="ECO:0007669"/>
    <property type="project" value="UniProtKB-KW"/>
</dbReference>
<evidence type="ECO:0000256" key="4">
    <source>
        <dbReference type="ARBA" id="ARBA00023125"/>
    </source>
</evidence>